<keyword evidence="6" id="KW-0067">ATP-binding</keyword>
<comment type="pathway">
    <text evidence="9">Isoprenoid biosynthesis; isopentenyl diphosphate biosynthesis via mevalonate pathway; isopentenyl diphosphate from (R)-mevalonate: step 1/3.</text>
</comment>
<dbReference type="InterPro" id="IPR014721">
    <property type="entry name" value="Ribsml_uS5_D2-typ_fold_subgr"/>
</dbReference>
<keyword evidence="5 12" id="KW-0418">Kinase</keyword>
<reference evidence="12" key="1">
    <citation type="submission" date="2021-03" db="EMBL/GenBank/DDBJ databases">
        <authorList>
            <person name="Jaffe A."/>
        </authorList>
    </citation>
    <scope>NUCLEOTIDE SEQUENCE</scope>
    <source>
        <strain evidence="12">RIFCSPLOWO2_01_FULL_AR10_48_17</strain>
    </source>
</reference>
<evidence type="ECO:0000256" key="9">
    <source>
        <dbReference type="ARBA" id="ARBA00029438"/>
    </source>
</evidence>
<keyword evidence="4" id="KW-0547">Nucleotide-binding</keyword>
<keyword evidence="8" id="KW-0443">Lipid metabolism</keyword>
<dbReference type="Gene3D" id="3.30.230.10">
    <property type="match status" value="1"/>
</dbReference>
<dbReference type="NCBIfam" id="TIGR00549">
    <property type="entry name" value="mevalon_kin"/>
    <property type="match status" value="1"/>
</dbReference>
<dbReference type="EC" id="2.7.1.36" evidence="12"/>
<evidence type="ECO:0000256" key="5">
    <source>
        <dbReference type="ARBA" id="ARBA00022777"/>
    </source>
</evidence>
<keyword evidence="3 12" id="KW-0808">Transferase</keyword>
<protein>
    <submittedName>
        <fullName evidence="12">Mevalonate kinase</fullName>
        <ecNumber evidence="12">2.7.1.36</ecNumber>
    </submittedName>
</protein>
<dbReference type="InterPro" id="IPR013750">
    <property type="entry name" value="GHMP_kinase_C_dom"/>
</dbReference>
<name>A0A8T4L143_9ARCH</name>
<dbReference type="GO" id="GO:0005829">
    <property type="term" value="C:cytosol"/>
    <property type="evidence" value="ECO:0007669"/>
    <property type="project" value="TreeGrafter"/>
</dbReference>
<dbReference type="InterPro" id="IPR020568">
    <property type="entry name" value="Ribosomal_Su5_D2-typ_SF"/>
</dbReference>
<dbReference type="InterPro" id="IPR036554">
    <property type="entry name" value="GHMP_kinase_C_sf"/>
</dbReference>
<evidence type="ECO:0000256" key="7">
    <source>
        <dbReference type="ARBA" id="ARBA00022842"/>
    </source>
</evidence>
<evidence type="ECO:0000256" key="3">
    <source>
        <dbReference type="ARBA" id="ARBA00022679"/>
    </source>
</evidence>
<keyword evidence="7" id="KW-0460">Magnesium</keyword>
<dbReference type="EMBL" id="JAGVWC010000004">
    <property type="protein sequence ID" value="MBS3061003.1"/>
    <property type="molecule type" value="Genomic_DNA"/>
</dbReference>
<dbReference type="Gene3D" id="3.30.70.890">
    <property type="entry name" value="GHMP kinase, C-terminal domain"/>
    <property type="match status" value="1"/>
</dbReference>
<evidence type="ECO:0000259" key="11">
    <source>
        <dbReference type="Pfam" id="PF08544"/>
    </source>
</evidence>
<evidence type="ECO:0000313" key="12">
    <source>
        <dbReference type="EMBL" id="MBS3061003.1"/>
    </source>
</evidence>
<dbReference type="GO" id="GO:0005524">
    <property type="term" value="F:ATP binding"/>
    <property type="evidence" value="ECO:0007669"/>
    <property type="project" value="UniProtKB-KW"/>
</dbReference>
<dbReference type="PANTHER" id="PTHR43290">
    <property type="entry name" value="MEVALONATE KINASE"/>
    <property type="match status" value="1"/>
</dbReference>
<dbReference type="Pfam" id="PF00288">
    <property type="entry name" value="GHMP_kinases_N"/>
    <property type="match status" value="1"/>
</dbReference>
<dbReference type="SUPFAM" id="SSF55060">
    <property type="entry name" value="GHMP Kinase, C-terminal domain"/>
    <property type="match status" value="1"/>
</dbReference>
<dbReference type="AlphaFoldDB" id="A0A8T4L143"/>
<dbReference type="InterPro" id="IPR006205">
    <property type="entry name" value="Mev_gal_kin"/>
</dbReference>
<evidence type="ECO:0000256" key="1">
    <source>
        <dbReference type="ARBA" id="ARBA00022490"/>
    </source>
</evidence>
<dbReference type="Proteomes" id="UP000675968">
    <property type="component" value="Unassembled WGS sequence"/>
</dbReference>
<dbReference type="InterPro" id="IPR006204">
    <property type="entry name" value="GHMP_kinase_N_dom"/>
</dbReference>
<dbReference type="GO" id="GO:0019287">
    <property type="term" value="P:isopentenyl diphosphate biosynthetic process, mevalonate pathway"/>
    <property type="evidence" value="ECO:0007669"/>
    <property type="project" value="TreeGrafter"/>
</dbReference>
<evidence type="ECO:0000259" key="10">
    <source>
        <dbReference type="Pfam" id="PF00288"/>
    </source>
</evidence>
<accession>A0A8T4L143</accession>
<comment type="caution">
    <text evidence="12">The sequence shown here is derived from an EMBL/GenBank/DDBJ whole genome shotgun (WGS) entry which is preliminary data.</text>
</comment>
<dbReference type="SUPFAM" id="SSF54211">
    <property type="entry name" value="Ribosomal protein S5 domain 2-like"/>
    <property type="match status" value="1"/>
</dbReference>
<evidence type="ECO:0000256" key="4">
    <source>
        <dbReference type="ARBA" id="ARBA00022741"/>
    </source>
</evidence>
<keyword evidence="1" id="KW-0963">Cytoplasm</keyword>
<dbReference type="Pfam" id="PF08544">
    <property type="entry name" value="GHMP_kinases_C"/>
    <property type="match status" value="1"/>
</dbReference>
<sequence length="310" mass="33595">MTGTGIGFGKTILIGEHFVVYGFPAIAAGLSQKTICRIENAAQFELADKRPETPGYKREKFEQQKKSHELIFAKLGIDPQKTPFRMTLEGDLVAASGVGASAADCVSVARALNEHFELGLNDDEINETGFEGEKGYHGTPSGIDNSVSTFGGTIWFRKGTPPLIERIRTDLKLYLVITNTGKTSDTQAVVGDVKKLREKKPEWFDGVLKQYERIATDGRRALETNDLKLLAQQMNGNHKLLQQITVSNSQLDQIVETATNSGALAAKMTGTGRGGLAIALCKNSDSAAKVASDIQKKLGFLTETTMISGR</sequence>
<dbReference type="PRINTS" id="PR00959">
    <property type="entry name" value="MEVGALKINASE"/>
</dbReference>
<feature type="domain" description="GHMP kinase N-terminal" evidence="10">
    <location>
        <begin position="69"/>
        <end position="152"/>
    </location>
</feature>
<evidence type="ECO:0000256" key="6">
    <source>
        <dbReference type="ARBA" id="ARBA00022840"/>
    </source>
</evidence>
<keyword evidence="2" id="KW-0444">Lipid biosynthesis</keyword>
<proteinExistence type="predicted"/>
<dbReference type="GO" id="GO:0004496">
    <property type="term" value="F:mevalonate kinase activity"/>
    <property type="evidence" value="ECO:0007669"/>
    <property type="project" value="UniProtKB-EC"/>
</dbReference>
<gene>
    <name evidence="12" type="primary">mvk</name>
    <name evidence="12" type="ORF">J4215_00295</name>
</gene>
<dbReference type="PANTHER" id="PTHR43290:SF2">
    <property type="entry name" value="MEVALONATE KINASE"/>
    <property type="match status" value="1"/>
</dbReference>
<organism evidence="12 13">
    <name type="scientific">Candidatus Iainarchaeum sp</name>
    <dbReference type="NCBI Taxonomy" id="3101447"/>
    <lineage>
        <taxon>Archaea</taxon>
        <taxon>Candidatus Iainarchaeota</taxon>
        <taxon>Candidatus Iainarchaeia</taxon>
        <taxon>Candidatus Iainarchaeales</taxon>
        <taxon>Candidatus Iainarchaeaceae</taxon>
        <taxon>Candidatus Iainarchaeum</taxon>
    </lineage>
</organism>
<feature type="domain" description="GHMP kinase C-terminal" evidence="11">
    <location>
        <begin position="220"/>
        <end position="297"/>
    </location>
</feature>
<evidence type="ECO:0000256" key="2">
    <source>
        <dbReference type="ARBA" id="ARBA00022516"/>
    </source>
</evidence>
<evidence type="ECO:0000256" key="8">
    <source>
        <dbReference type="ARBA" id="ARBA00023098"/>
    </source>
</evidence>
<reference evidence="12" key="2">
    <citation type="submission" date="2021-05" db="EMBL/GenBank/DDBJ databases">
        <title>Protein family content uncovers lineage relationships and bacterial pathway maintenance mechanisms in DPANN archaea.</title>
        <authorList>
            <person name="Castelle C.J."/>
            <person name="Meheust R."/>
            <person name="Jaffe A.L."/>
            <person name="Seitz K."/>
            <person name="Gong X."/>
            <person name="Baker B.J."/>
            <person name="Banfield J.F."/>
        </authorList>
    </citation>
    <scope>NUCLEOTIDE SEQUENCE</scope>
    <source>
        <strain evidence="12">RIFCSPLOWO2_01_FULL_AR10_48_17</strain>
    </source>
</reference>
<evidence type="ECO:0000313" key="13">
    <source>
        <dbReference type="Proteomes" id="UP000675968"/>
    </source>
</evidence>